<dbReference type="Gene3D" id="1.10.510.10">
    <property type="entry name" value="Transferase(Phosphotransferase) domain 1"/>
    <property type="match status" value="1"/>
</dbReference>
<dbReference type="InterPro" id="IPR011009">
    <property type="entry name" value="Kinase-like_dom_sf"/>
</dbReference>
<name>A0AAN8JSI1_PATCE</name>
<comment type="caution">
    <text evidence="3">The sequence shown here is derived from an EMBL/GenBank/DDBJ whole genome shotgun (WGS) entry which is preliminary data.</text>
</comment>
<dbReference type="GO" id="GO:0035556">
    <property type="term" value="P:intracellular signal transduction"/>
    <property type="evidence" value="ECO:0007669"/>
    <property type="project" value="InterPro"/>
</dbReference>
<evidence type="ECO:0000313" key="4">
    <source>
        <dbReference type="Proteomes" id="UP001347796"/>
    </source>
</evidence>
<accession>A0AAN8JSI1</accession>
<dbReference type="GO" id="GO:0004672">
    <property type="term" value="F:protein kinase activity"/>
    <property type="evidence" value="ECO:0007669"/>
    <property type="project" value="InterPro"/>
</dbReference>
<organism evidence="3 4">
    <name type="scientific">Patella caerulea</name>
    <name type="common">Rayed Mediterranean limpet</name>
    <dbReference type="NCBI Taxonomy" id="87958"/>
    <lineage>
        <taxon>Eukaryota</taxon>
        <taxon>Metazoa</taxon>
        <taxon>Spiralia</taxon>
        <taxon>Lophotrochozoa</taxon>
        <taxon>Mollusca</taxon>
        <taxon>Gastropoda</taxon>
        <taxon>Patellogastropoda</taxon>
        <taxon>Patelloidea</taxon>
        <taxon>Patellidae</taxon>
        <taxon>Patella</taxon>
    </lineage>
</organism>
<dbReference type="SMART" id="SM00969">
    <property type="entry name" value="SOCS_box"/>
    <property type="match status" value="1"/>
</dbReference>
<sequence length="364" mass="41199">MDGFDNHFRLALGDNPAHVKSLKELCRCTILKNTCASLKHIARVGKLPLPTIVKEFVTTFCIPEHFDLNGTFMDYNFNFPYHLQHKTHQVCPAVYQLDGSQVLIKVFRDWQSRTTHFGACAMCGTDSVKNSTSSLKELEKWRSLDHKNLMNCLVSFSDDSAGIMCYVLEFPLMNIHTYVYQLFLSGRQLPEHLAWETLVKLTSVFLFLESRGVVAWDFCIPDHIVIDHHGEVKLENMLLYLPNAHKLIPDPPQISSHLMAPEIRFGGMAVPMTTVWGVGSIIRELIAPIPSVVKYGNLKYAIPISNKMSTKYYSTGLKNVVANCTIADPRQRPSLSKLNYIAKKCLSEINVQRGPTNLLQCLNQ</sequence>
<dbReference type="SUPFAM" id="SSF56112">
    <property type="entry name" value="Protein kinase-like (PK-like)"/>
    <property type="match status" value="1"/>
</dbReference>
<dbReference type="InterPro" id="IPR036036">
    <property type="entry name" value="SOCS_box-like_dom_sf"/>
</dbReference>
<dbReference type="InterPro" id="IPR001496">
    <property type="entry name" value="SOCS_box"/>
</dbReference>
<dbReference type="GO" id="GO:0005524">
    <property type="term" value="F:ATP binding"/>
    <property type="evidence" value="ECO:0007669"/>
    <property type="project" value="InterPro"/>
</dbReference>
<dbReference type="CDD" id="cd03587">
    <property type="entry name" value="SOCS"/>
    <property type="match status" value="1"/>
</dbReference>
<reference evidence="3 4" key="1">
    <citation type="submission" date="2024-01" db="EMBL/GenBank/DDBJ databases">
        <title>The genome of the rayed Mediterranean limpet Patella caerulea (Linnaeus, 1758).</title>
        <authorList>
            <person name="Anh-Thu Weber A."/>
            <person name="Halstead-Nussloch G."/>
        </authorList>
    </citation>
    <scope>NUCLEOTIDE SEQUENCE [LARGE SCALE GENOMIC DNA]</scope>
    <source>
        <strain evidence="3">AATW-2023a</strain>
        <tissue evidence="3">Whole specimen</tissue>
    </source>
</reference>
<dbReference type="Gene3D" id="1.10.750.20">
    <property type="entry name" value="SOCS box"/>
    <property type="match status" value="1"/>
</dbReference>
<gene>
    <name evidence="3" type="ORF">SNE40_010029</name>
</gene>
<dbReference type="PROSITE" id="PS50225">
    <property type="entry name" value="SOCS"/>
    <property type="match status" value="1"/>
</dbReference>
<dbReference type="Pfam" id="PF07525">
    <property type="entry name" value="SOCS_box"/>
    <property type="match status" value="1"/>
</dbReference>
<dbReference type="Proteomes" id="UP001347796">
    <property type="component" value="Unassembled WGS sequence"/>
</dbReference>
<keyword evidence="4" id="KW-1185">Reference proteome</keyword>
<evidence type="ECO:0000313" key="3">
    <source>
        <dbReference type="EMBL" id="KAK6182317.1"/>
    </source>
</evidence>
<evidence type="ECO:0000259" key="1">
    <source>
        <dbReference type="PROSITE" id="PS50011"/>
    </source>
</evidence>
<evidence type="ECO:0008006" key="5">
    <source>
        <dbReference type="Google" id="ProtNLM"/>
    </source>
</evidence>
<evidence type="ECO:0000259" key="2">
    <source>
        <dbReference type="PROSITE" id="PS50225"/>
    </source>
</evidence>
<dbReference type="SMART" id="SM00220">
    <property type="entry name" value="S_TKc"/>
    <property type="match status" value="1"/>
</dbReference>
<dbReference type="PROSITE" id="PS50011">
    <property type="entry name" value="PROTEIN_KINASE_DOM"/>
    <property type="match status" value="1"/>
</dbReference>
<feature type="domain" description="SOCS box" evidence="2">
    <location>
        <begin position="7"/>
        <end position="63"/>
    </location>
</feature>
<dbReference type="AlphaFoldDB" id="A0AAN8JSI1"/>
<dbReference type="InterPro" id="IPR000719">
    <property type="entry name" value="Prot_kinase_dom"/>
</dbReference>
<feature type="domain" description="Protein kinase" evidence="1">
    <location>
        <begin position="66"/>
        <end position="346"/>
    </location>
</feature>
<proteinExistence type="predicted"/>
<dbReference type="Gene3D" id="3.30.200.20">
    <property type="entry name" value="Phosphorylase Kinase, domain 1"/>
    <property type="match status" value="1"/>
</dbReference>
<protein>
    <recommendedName>
        <fullName evidence="5">Protein kinase domain-containing protein</fullName>
    </recommendedName>
</protein>
<dbReference type="SUPFAM" id="SSF158235">
    <property type="entry name" value="SOCS box-like"/>
    <property type="match status" value="1"/>
</dbReference>
<dbReference type="EMBL" id="JAZGQO010000007">
    <property type="protein sequence ID" value="KAK6182317.1"/>
    <property type="molecule type" value="Genomic_DNA"/>
</dbReference>